<comment type="cofactor">
    <cofactor evidence="11">
        <name>Mg(2+)</name>
        <dbReference type="ChEBI" id="CHEBI:18420"/>
    </cofactor>
    <cofactor evidence="11">
        <name>Mn(2+)</name>
        <dbReference type="ChEBI" id="CHEBI:29035"/>
    </cofactor>
    <text evidence="11">Magnesium. Can also use manganese.</text>
</comment>
<dbReference type="Proteomes" id="UP000003280">
    <property type="component" value="Unassembled WGS sequence"/>
</dbReference>
<evidence type="ECO:0000256" key="2">
    <source>
        <dbReference type="ARBA" id="ARBA00016337"/>
    </source>
</evidence>
<keyword evidence="5 10" id="KW-0479">Metal-binding</keyword>
<feature type="binding site" evidence="11">
    <location>
        <position position="309"/>
    </location>
    <ligand>
        <name>Mg(2+)</name>
        <dbReference type="ChEBI" id="CHEBI:18420"/>
    </ligand>
</feature>
<comment type="caution">
    <text evidence="12">The sequence shown here is derived from an EMBL/GenBank/DDBJ whole genome shotgun (WGS) entry which is preliminary data.</text>
</comment>
<dbReference type="STRING" id="862517.HMPREF9225_0762"/>
<keyword evidence="3 10" id="KW-0285">Flavoprotein</keyword>
<evidence type="ECO:0000256" key="11">
    <source>
        <dbReference type="PIRSR" id="PIRSR006268-2"/>
    </source>
</evidence>
<dbReference type="OrthoDB" id="9778595at2"/>
<evidence type="ECO:0000256" key="5">
    <source>
        <dbReference type="ARBA" id="ARBA00022723"/>
    </source>
</evidence>
<evidence type="ECO:0000256" key="4">
    <source>
        <dbReference type="ARBA" id="ARBA00022679"/>
    </source>
</evidence>
<comment type="catalytic activity">
    <reaction evidence="9 10">
        <text>L-threonyl-[protein] + FAD = FMN-L-threonyl-[protein] + AMP + H(+)</text>
        <dbReference type="Rhea" id="RHEA:36847"/>
        <dbReference type="Rhea" id="RHEA-COMP:11060"/>
        <dbReference type="Rhea" id="RHEA-COMP:11061"/>
        <dbReference type="ChEBI" id="CHEBI:15378"/>
        <dbReference type="ChEBI" id="CHEBI:30013"/>
        <dbReference type="ChEBI" id="CHEBI:57692"/>
        <dbReference type="ChEBI" id="CHEBI:74257"/>
        <dbReference type="ChEBI" id="CHEBI:456215"/>
        <dbReference type="EC" id="2.7.1.180"/>
    </reaction>
</comment>
<feature type="binding site" evidence="11">
    <location>
        <position position="313"/>
    </location>
    <ligand>
        <name>Mg(2+)</name>
        <dbReference type="ChEBI" id="CHEBI:18420"/>
    </ligand>
</feature>
<dbReference type="EC" id="2.7.1.180" evidence="1 10"/>
<evidence type="ECO:0000256" key="10">
    <source>
        <dbReference type="PIRNR" id="PIRNR006268"/>
    </source>
</evidence>
<dbReference type="Gene3D" id="3.10.520.10">
    <property type="entry name" value="ApbE-like domains"/>
    <property type="match status" value="1"/>
</dbReference>
<keyword evidence="6 10" id="KW-0274">FAD</keyword>
<proteinExistence type="inferred from homology"/>
<dbReference type="eggNOG" id="COG1477">
    <property type="taxonomic scope" value="Bacteria"/>
</dbReference>
<reference evidence="12 13" key="1">
    <citation type="submission" date="2010-07" db="EMBL/GenBank/DDBJ databases">
        <authorList>
            <person name="Muzny D."/>
            <person name="Qin X."/>
            <person name="Deng J."/>
            <person name="Jiang H."/>
            <person name="Liu Y."/>
            <person name="Qu J."/>
            <person name="Song X.-Z."/>
            <person name="Zhang L."/>
            <person name="Thornton R."/>
            <person name="Coyle M."/>
            <person name="Francisco L."/>
            <person name="Jackson L."/>
            <person name="Javaid M."/>
            <person name="Korchina V."/>
            <person name="Kovar C."/>
            <person name="Mata R."/>
            <person name="Mathew T."/>
            <person name="Ngo R."/>
            <person name="Nguyen L."/>
            <person name="Nguyen N."/>
            <person name="Okwuonu G."/>
            <person name="Ongeri F."/>
            <person name="Pham C."/>
            <person name="Simmons D."/>
            <person name="Wilczek-Boney K."/>
            <person name="Hale W."/>
            <person name="Jakkamsetti A."/>
            <person name="Pham P."/>
            <person name="Ruth R."/>
            <person name="San Lucas F."/>
            <person name="Warren J."/>
            <person name="Zhang J."/>
            <person name="Zhao Z."/>
            <person name="Zhou C."/>
            <person name="Zhu D."/>
            <person name="Lee S."/>
            <person name="Bess C."/>
            <person name="Blankenburg K."/>
            <person name="Forbes L."/>
            <person name="Fu Q."/>
            <person name="Gubbala S."/>
            <person name="Hirani K."/>
            <person name="Jayaseelan J.C."/>
            <person name="Lara F."/>
            <person name="Munidasa M."/>
            <person name="Palculict T."/>
            <person name="Patil S."/>
            <person name="Pu L.-L."/>
            <person name="Saada N."/>
            <person name="Tang L."/>
            <person name="Weissenberger G."/>
            <person name="Zhu Y."/>
            <person name="Hemphill L."/>
            <person name="Shang Y."/>
            <person name="Youmans B."/>
            <person name="Ayvaz T."/>
            <person name="Ross M."/>
            <person name="Santibanez J."/>
            <person name="Aqrawi P."/>
            <person name="Gross S."/>
            <person name="Joshi V."/>
            <person name="Fowler G."/>
            <person name="Nazareth L."/>
            <person name="Reid J."/>
            <person name="Worley K."/>
            <person name="Petrosino J."/>
            <person name="Highlander S."/>
            <person name="Gibbs R."/>
        </authorList>
    </citation>
    <scope>NUCLEOTIDE SEQUENCE [LARGE SCALE GENOMIC DNA]</scope>
    <source>
        <strain evidence="12 13">ATCC BAA-1640</strain>
    </source>
</reference>
<keyword evidence="7 10" id="KW-0460">Magnesium</keyword>
<name>E0NKS3_9FIRM</name>
<dbReference type="InterPro" id="IPR024932">
    <property type="entry name" value="ApbE"/>
</dbReference>
<keyword evidence="4 10" id="KW-0808">Transferase</keyword>
<evidence type="ECO:0000256" key="1">
    <source>
        <dbReference type="ARBA" id="ARBA00011955"/>
    </source>
</evidence>
<dbReference type="GO" id="GO:0016740">
    <property type="term" value="F:transferase activity"/>
    <property type="evidence" value="ECO:0007669"/>
    <property type="project" value="UniProtKB-UniRule"/>
</dbReference>
<evidence type="ECO:0000256" key="7">
    <source>
        <dbReference type="ARBA" id="ARBA00022842"/>
    </source>
</evidence>
<feature type="binding site" evidence="11">
    <location>
        <position position="191"/>
    </location>
    <ligand>
        <name>Mg(2+)</name>
        <dbReference type="ChEBI" id="CHEBI:18420"/>
    </ligand>
</feature>
<evidence type="ECO:0000313" key="13">
    <source>
        <dbReference type="Proteomes" id="UP000003280"/>
    </source>
</evidence>
<dbReference type="AlphaFoldDB" id="E0NKS3"/>
<dbReference type="GO" id="GO:0046872">
    <property type="term" value="F:metal ion binding"/>
    <property type="evidence" value="ECO:0007669"/>
    <property type="project" value="UniProtKB-UniRule"/>
</dbReference>
<dbReference type="SUPFAM" id="SSF143631">
    <property type="entry name" value="ApbE-like"/>
    <property type="match status" value="1"/>
</dbReference>
<evidence type="ECO:0000313" key="12">
    <source>
        <dbReference type="EMBL" id="EFM25614.1"/>
    </source>
</evidence>
<organism evidence="12 13">
    <name type="scientific">Peptoniphilus duerdenii ATCC BAA-1640</name>
    <dbReference type="NCBI Taxonomy" id="862517"/>
    <lineage>
        <taxon>Bacteria</taxon>
        <taxon>Bacillati</taxon>
        <taxon>Bacillota</taxon>
        <taxon>Tissierellia</taxon>
        <taxon>Tissierellales</taxon>
        <taxon>Peptoniphilaceae</taxon>
        <taxon>Peptoniphilus</taxon>
    </lineage>
</organism>
<dbReference type="PANTHER" id="PTHR30040">
    <property type="entry name" value="THIAMINE BIOSYNTHESIS LIPOPROTEIN APBE"/>
    <property type="match status" value="1"/>
</dbReference>
<gene>
    <name evidence="12" type="ORF">HMPREF9225_0762</name>
</gene>
<evidence type="ECO:0000256" key="9">
    <source>
        <dbReference type="ARBA" id="ARBA00048540"/>
    </source>
</evidence>
<sequence>MKKIILMIIFSLCLVGCSNEKAYEKYQTEFYDCFDTIIDVAVYAQSEEEGNRELELIKNEFIRLHKLFDRYNSYEGVVNFKTVNDNAGIEPVKVPDEVFNLMKFSIDSYNNISHKVNVAIGPVVDVWTEYRDLYEGGATKEEVTAKLGSPLPTKERLESLRPLLKMENIVINEKDKSIYLKEKGMEVEMGSVAKGYATELVAQYAEKNGVKSAIISAGGNVRIIGKPLVEGRDTFLVGIRNPDAEEGEQNSVQAVLAVNDTSVVTSGDYQRYFDLDGRRYSHIIDPDTLYPDTLFKSVTITNKDSGLCDFLSTASFLSTKEEAEDMLKKENADGYFINTNSEVSYTEGFKKILKD</sequence>
<comment type="similarity">
    <text evidence="10">Belongs to the ApbE family.</text>
</comment>
<dbReference type="Pfam" id="PF02424">
    <property type="entry name" value="ApbE"/>
    <property type="match status" value="1"/>
</dbReference>
<protein>
    <recommendedName>
        <fullName evidence="2 10">FAD:protein FMN transferase</fullName>
        <ecNumber evidence="1 10">2.7.1.180</ecNumber>
    </recommendedName>
    <alternativeName>
        <fullName evidence="8 10">Flavin transferase</fullName>
    </alternativeName>
</protein>
<evidence type="ECO:0000256" key="6">
    <source>
        <dbReference type="ARBA" id="ARBA00022827"/>
    </source>
</evidence>
<keyword evidence="13" id="KW-1185">Reference proteome</keyword>
<dbReference type="InterPro" id="IPR003374">
    <property type="entry name" value="ApbE-like_sf"/>
</dbReference>
<dbReference type="RefSeq" id="WP_008901577.1">
    <property type="nucleotide sequence ID" value="NZ_GL397071.1"/>
</dbReference>
<dbReference type="PIRSF" id="PIRSF006268">
    <property type="entry name" value="ApbE"/>
    <property type="match status" value="1"/>
</dbReference>
<dbReference type="HOGENOM" id="CLU_044403_1_1_9"/>
<dbReference type="EMBL" id="AEEH01000029">
    <property type="protein sequence ID" value="EFM25614.1"/>
    <property type="molecule type" value="Genomic_DNA"/>
</dbReference>
<evidence type="ECO:0000256" key="3">
    <source>
        <dbReference type="ARBA" id="ARBA00022630"/>
    </source>
</evidence>
<accession>E0NKS3</accession>
<dbReference type="PANTHER" id="PTHR30040:SF2">
    <property type="entry name" value="FAD:PROTEIN FMN TRANSFERASE"/>
    <property type="match status" value="1"/>
</dbReference>
<evidence type="ECO:0000256" key="8">
    <source>
        <dbReference type="ARBA" id="ARBA00031306"/>
    </source>
</evidence>